<evidence type="ECO:0000313" key="1">
    <source>
        <dbReference type="EMBL" id="GBP91467.1"/>
    </source>
</evidence>
<accession>A0A4C1ZXW4</accession>
<dbReference type="EMBL" id="BGZK01002173">
    <property type="protein sequence ID" value="GBP91467.1"/>
    <property type="molecule type" value="Genomic_DNA"/>
</dbReference>
<evidence type="ECO:0000313" key="2">
    <source>
        <dbReference type="Proteomes" id="UP000299102"/>
    </source>
</evidence>
<dbReference type="AlphaFoldDB" id="A0A4C1ZXW4"/>
<dbReference type="Proteomes" id="UP000299102">
    <property type="component" value="Unassembled WGS sequence"/>
</dbReference>
<reference evidence="1 2" key="1">
    <citation type="journal article" date="2019" name="Commun. Biol.">
        <title>The bagworm genome reveals a unique fibroin gene that provides high tensile strength.</title>
        <authorList>
            <person name="Kono N."/>
            <person name="Nakamura H."/>
            <person name="Ohtoshi R."/>
            <person name="Tomita M."/>
            <person name="Numata K."/>
            <person name="Arakawa K."/>
        </authorList>
    </citation>
    <scope>NUCLEOTIDE SEQUENCE [LARGE SCALE GENOMIC DNA]</scope>
</reference>
<comment type="caution">
    <text evidence="1">The sequence shown here is derived from an EMBL/GenBank/DDBJ whole genome shotgun (WGS) entry which is preliminary data.</text>
</comment>
<protein>
    <submittedName>
        <fullName evidence="1">Uncharacterized protein</fullName>
    </submittedName>
</protein>
<proteinExistence type="predicted"/>
<sequence>MTPLMLWMSMGAGDHLICNGPHPRLSVIGIESQTVIAIERDTVIEPLSFKQEGLGNQEQEWIVTYGETETEFRNRFKVGIDDNKVASYKWKNNATSTGEEPHIKVDIK</sequence>
<gene>
    <name evidence="1" type="ORF">EVAR_67039_1</name>
</gene>
<name>A0A4C1ZXW4_EUMVA</name>
<keyword evidence="2" id="KW-1185">Reference proteome</keyword>
<organism evidence="1 2">
    <name type="scientific">Eumeta variegata</name>
    <name type="common">Bagworm moth</name>
    <name type="synonym">Eumeta japonica</name>
    <dbReference type="NCBI Taxonomy" id="151549"/>
    <lineage>
        <taxon>Eukaryota</taxon>
        <taxon>Metazoa</taxon>
        <taxon>Ecdysozoa</taxon>
        <taxon>Arthropoda</taxon>
        <taxon>Hexapoda</taxon>
        <taxon>Insecta</taxon>
        <taxon>Pterygota</taxon>
        <taxon>Neoptera</taxon>
        <taxon>Endopterygota</taxon>
        <taxon>Lepidoptera</taxon>
        <taxon>Glossata</taxon>
        <taxon>Ditrysia</taxon>
        <taxon>Tineoidea</taxon>
        <taxon>Psychidae</taxon>
        <taxon>Oiketicinae</taxon>
        <taxon>Eumeta</taxon>
    </lineage>
</organism>